<dbReference type="SUPFAM" id="SSF56925">
    <property type="entry name" value="OMPA-like"/>
    <property type="match status" value="1"/>
</dbReference>
<evidence type="ECO:0000313" key="4">
    <source>
        <dbReference type="EMBL" id="MCI1189230.1"/>
    </source>
</evidence>
<feature type="domain" description="Outer membrane protein beta-barrel" evidence="3">
    <location>
        <begin position="10"/>
        <end position="226"/>
    </location>
</feature>
<name>A0A9X1VLH8_9BACT</name>
<evidence type="ECO:0000256" key="2">
    <source>
        <dbReference type="SAM" id="SignalP"/>
    </source>
</evidence>
<dbReference type="Gene3D" id="2.40.160.20">
    <property type="match status" value="1"/>
</dbReference>
<keyword evidence="1 2" id="KW-0732">Signal</keyword>
<feature type="signal peptide" evidence="2">
    <location>
        <begin position="1"/>
        <end position="21"/>
    </location>
</feature>
<evidence type="ECO:0000313" key="5">
    <source>
        <dbReference type="Proteomes" id="UP001139193"/>
    </source>
</evidence>
<sequence length="228" mass="24653">MRLPSLALGGLLLAAALPAHAQTAPAAARYYVGLAAYSSYFQPLGDLSQANRNEVRVPLQLVAGYQLRPRLAVQVGVAYSGTTASYATAGRAYSPANPTQGTYFDYNATDTQRRVTLSVLARYTLTRNAAHRVQFDALGGFTLEHGRTFLRGTQADSVGGAFVVSPFSYHASRTNLLLTAGLGTRLRLSPRFTLFYDFTLNKNLNMPGYLPGSLTSSSALGLRYRFGR</sequence>
<dbReference type="Pfam" id="PF13505">
    <property type="entry name" value="OMP_b-brl"/>
    <property type="match status" value="1"/>
</dbReference>
<reference evidence="4" key="1">
    <citation type="submission" date="2022-03" db="EMBL/GenBank/DDBJ databases">
        <title>Bacterial whole genome sequence for Hymenobacter sp. DH14.</title>
        <authorList>
            <person name="Le V."/>
        </authorList>
    </citation>
    <scope>NUCLEOTIDE SEQUENCE</scope>
    <source>
        <strain evidence="4">DH14</strain>
    </source>
</reference>
<gene>
    <name evidence="4" type="ORF">MON38_17535</name>
</gene>
<dbReference type="InterPro" id="IPR027385">
    <property type="entry name" value="Beta-barrel_OMP"/>
</dbReference>
<dbReference type="RefSeq" id="WP_241937447.1">
    <property type="nucleotide sequence ID" value="NZ_JALBGC010000004.1"/>
</dbReference>
<evidence type="ECO:0000259" key="3">
    <source>
        <dbReference type="Pfam" id="PF13505"/>
    </source>
</evidence>
<protein>
    <submittedName>
        <fullName evidence="4">Outer membrane beta-barrel protein</fullName>
    </submittedName>
</protein>
<accession>A0A9X1VLH8</accession>
<proteinExistence type="predicted"/>
<dbReference type="AlphaFoldDB" id="A0A9X1VLH8"/>
<dbReference type="Proteomes" id="UP001139193">
    <property type="component" value="Unassembled WGS sequence"/>
</dbReference>
<keyword evidence="5" id="KW-1185">Reference proteome</keyword>
<dbReference type="InterPro" id="IPR011250">
    <property type="entry name" value="OMP/PagP_B-barrel"/>
</dbReference>
<comment type="caution">
    <text evidence="4">The sequence shown here is derived from an EMBL/GenBank/DDBJ whole genome shotgun (WGS) entry which is preliminary data.</text>
</comment>
<evidence type="ECO:0000256" key="1">
    <source>
        <dbReference type="ARBA" id="ARBA00022729"/>
    </source>
</evidence>
<feature type="chain" id="PRO_5040904440" evidence="2">
    <location>
        <begin position="22"/>
        <end position="228"/>
    </location>
</feature>
<dbReference type="EMBL" id="JALBGC010000004">
    <property type="protein sequence ID" value="MCI1189230.1"/>
    <property type="molecule type" value="Genomic_DNA"/>
</dbReference>
<organism evidence="4 5">
    <name type="scientific">Hymenobacter cyanobacteriorum</name>
    <dbReference type="NCBI Taxonomy" id="2926463"/>
    <lineage>
        <taxon>Bacteria</taxon>
        <taxon>Pseudomonadati</taxon>
        <taxon>Bacteroidota</taxon>
        <taxon>Cytophagia</taxon>
        <taxon>Cytophagales</taxon>
        <taxon>Hymenobacteraceae</taxon>
        <taxon>Hymenobacter</taxon>
    </lineage>
</organism>